<dbReference type="EMBL" id="MF403008">
    <property type="protein sequence ID" value="AUZ95404.1"/>
    <property type="molecule type" value="Genomic_DNA"/>
</dbReference>
<evidence type="ECO:0000313" key="2">
    <source>
        <dbReference type="Proteomes" id="UP000223025"/>
    </source>
</evidence>
<dbReference type="Gene3D" id="3.40.50.150">
    <property type="entry name" value="Vaccinia Virus protein VP39"/>
    <property type="match status" value="1"/>
</dbReference>
<reference evidence="1 2" key="1">
    <citation type="submission" date="2017-06" db="EMBL/GenBank/DDBJ databases">
        <authorList>
            <person name="Kim H.J."/>
            <person name="Triplett B.A."/>
        </authorList>
    </citation>
    <scope>NUCLEOTIDE SEQUENCE [LARGE SCALE GENOMIC DNA]</scope>
</reference>
<dbReference type="GeneID" id="40088648"/>
<organism evidence="1 2">
    <name type="scientific">Agrobacterium phage Atu_ph07</name>
    <dbReference type="NCBI Taxonomy" id="2024264"/>
    <lineage>
        <taxon>Viruses</taxon>
        <taxon>Duplodnaviria</taxon>
        <taxon>Heunggongvirae</taxon>
        <taxon>Uroviricota</taxon>
        <taxon>Caudoviricetes</taxon>
        <taxon>Polybotosvirus</taxon>
        <taxon>Polybotosvirus Atuph07</taxon>
    </lineage>
</organism>
<dbReference type="RefSeq" id="YP_009612310.1">
    <property type="nucleotide sequence ID" value="NC_042013.1"/>
</dbReference>
<keyword evidence="2" id="KW-1185">Reference proteome</keyword>
<dbReference type="SUPFAM" id="SSF53335">
    <property type="entry name" value="S-adenosyl-L-methionine-dependent methyltransferases"/>
    <property type="match status" value="1"/>
</dbReference>
<protein>
    <recommendedName>
        <fullName evidence="3">Methyltransferase domain-containing protein</fullName>
    </recommendedName>
</protein>
<dbReference type="KEGG" id="vg:40088648"/>
<proteinExistence type="predicted"/>
<evidence type="ECO:0008006" key="3">
    <source>
        <dbReference type="Google" id="ProtNLM"/>
    </source>
</evidence>
<dbReference type="InterPro" id="IPR029063">
    <property type="entry name" value="SAM-dependent_MTases_sf"/>
</dbReference>
<sequence length="254" mass="30257">MIDFNNIQLYNSEMAKSMIDKIFFADKIDASIIVDYGCADGTTIAFLYHLFPEWTYIGFDISEEQANLARQKAPYAKIFTDFKELKKYLDTLTGKKAVVCNSLIHEVYSYGSPNDIKTFWSNVFDNFDYICIRDMMLSETSVRQSDTNNVLKVRKIFEETKLREFEHLHGKIDQNWPLIHFLLKYRYTDNWDREVNENYLPINLEAMLRMIPRNFEPVLFHHYTLPYVRKKVREDFNIDLQDNTHIQLILEKVN</sequence>
<accession>A0A2L0V0T0</accession>
<name>A0A2L0V0T0_9CAUD</name>
<dbReference type="Proteomes" id="UP000223025">
    <property type="component" value="Segment"/>
</dbReference>
<evidence type="ECO:0000313" key="1">
    <source>
        <dbReference type="EMBL" id="AUZ95404.1"/>
    </source>
</evidence>